<evidence type="ECO:0000313" key="1">
    <source>
        <dbReference type="EMBL" id="KAA1255286.1"/>
    </source>
</evidence>
<evidence type="ECO:0008006" key="3">
    <source>
        <dbReference type="Google" id="ProtNLM"/>
    </source>
</evidence>
<dbReference type="SUPFAM" id="SSF89095">
    <property type="entry name" value="GatB/YqeY motif"/>
    <property type="match status" value="1"/>
</dbReference>
<name>A0A5B1C3R2_VIBCL</name>
<comment type="caution">
    <text evidence="1">The sequence shown here is derived from an EMBL/GenBank/DDBJ whole genome shotgun (WGS) entry which is preliminary data.</text>
</comment>
<dbReference type="InterPro" id="IPR003789">
    <property type="entry name" value="Asn/Gln_tRNA_amidoTrase-B-like"/>
</dbReference>
<organism evidence="1 2">
    <name type="scientific">Vibrio cholerae</name>
    <dbReference type="NCBI Taxonomy" id="666"/>
    <lineage>
        <taxon>Bacteria</taxon>
        <taxon>Pseudomonadati</taxon>
        <taxon>Pseudomonadota</taxon>
        <taxon>Gammaproteobacteria</taxon>
        <taxon>Vibrionales</taxon>
        <taxon>Vibrionaceae</taxon>
        <taxon>Vibrio</taxon>
    </lineage>
</organism>
<gene>
    <name evidence="1" type="ORF">F0M16_08700</name>
</gene>
<dbReference type="AlphaFoldDB" id="A0A5B1C3R2"/>
<dbReference type="EMBL" id="VUAA01000007">
    <property type="protein sequence ID" value="KAA1255286.1"/>
    <property type="molecule type" value="Genomic_DNA"/>
</dbReference>
<dbReference type="GO" id="GO:0016884">
    <property type="term" value="F:carbon-nitrogen ligase activity, with glutamine as amido-N-donor"/>
    <property type="evidence" value="ECO:0007669"/>
    <property type="project" value="InterPro"/>
</dbReference>
<dbReference type="Proteomes" id="UP000323225">
    <property type="component" value="Unassembled WGS sequence"/>
</dbReference>
<reference evidence="1 2" key="1">
    <citation type="submission" date="2019-09" db="EMBL/GenBank/DDBJ databases">
        <authorList>
            <person name="Kritzky A."/>
            <person name="Schelkanova E.Y."/>
            <person name="Alkhova Z.V."/>
            <person name="Smirnova N.I."/>
        </authorList>
    </citation>
    <scope>NUCLEOTIDE SEQUENCE [LARGE SCALE GENOMIC DNA]</scope>
    <source>
        <strain evidence="1 2">M1526</strain>
    </source>
</reference>
<evidence type="ECO:0000313" key="2">
    <source>
        <dbReference type="Proteomes" id="UP000323225"/>
    </source>
</evidence>
<proteinExistence type="predicted"/>
<accession>A0A5B1C3R2</accession>
<protein>
    <recommendedName>
        <fullName evidence="3">GatB/YqeY domain-containing protein</fullName>
    </recommendedName>
</protein>
<sequence length="136" mass="15182">MNMNQRLRKEKVRALKEKDNVAKRLIPYVLSMANTKDGLVGGASGAEPSDAAIFDSINKTISDNTALLENKECENLRAEIAFLKSLLPDVMGEDELRKVMSELQFETIGDAMKQLSQQHPGKFEKPMASKIAREML</sequence>